<keyword evidence="2" id="KW-1185">Reference proteome</keyword>
<accession>A0ABR0SD88</accession>
<sequence>MSWAKQCALFVGGAYDAIIGGENLGTGSDFPISLISAKPADASSFLGVGFEFPIDSGNEAKGFGICHKVDRTTNDPIIPTAATRITLRFPRGSITPTVIPLPHFLRRRFATNKDLSLLEVSVKGPVRVDRFGMPFHNPNHPSNGWLNLNEEIVDDVAFLDILQMKKFSFVVPGLPQHTSARWCEEKLPSPFSYPYGTAHYWDEARYHEMHDDIKGPLYRAAFAYDDDNSHLAVMTQSQVQDVMWVVKAAGQIADQKLHAYFVKCPDLADAFFVIIPLTNSFKKSFDPALSRLATLGGCMLGLYKQSDKEPSARWEAKLEMSPSKIGAIAKHSLTPNDLVLYVRRPEDSKQGHGFEIRTFPDHQTANAALNESNALEEEADGTASPVSTIPEDTRYRMSLHRDLLRGNGFYETLVTHSQQLDNGVSQMSTLPSQNVFSLGSQQYVDALMEEVLEEDHDRFLTYFTNRPLGLSLITRLPSSGKPTALAIVTLGMRSSIGYMYCSAPGNAAVNKFAHRLDTLMTRVAARGSTQRLVVVRGYSIEDEIAAFQKLLENPSIGDLANPGNCWHPSPWKLHLSLAYWLLMLLRSPSVRELDTDDSPTLHFLQDKLDQMESIQRIRNVARGKITRTEYNAGAVLDEKQITALMDIVLTAADFVCTTPSQAAKQPYCAWLSRAEGIAVNEASRMTRPDLYSIWDNDLRPCVLAGEESRWPKMLTGDELDVDGNALNRHAADARISGLHFFMASGWPVYRLKSGKAETAKAEDQDEKQKAIAAWKGWWKK</sequence>
<proteinExistence type="predicted"/>
<evidence type="ECO:0000313" key="1">
    <source>
        <dbReference type="EMBL" id="KAK5989760.1"/>
    </source>
</evidence>
<protein>
    <submittedName>
        <fullName evidence="1">Uncharacterized protein</fullName>
    </submittedName>
</protein>
<comment type="caution">
    <text evidence="1">The sequence shown here is derived from an EMBL/GenBank/DDBJ whole genome shotgun (WGS) entry which is preliminary data.</text>
</comment>
<dbReference type="Proteomes" id="UP001338125">
    <property type="component" value="Unassembled WGS sequence"/>
</dbReference>
<name>A0ABR0SD88_9HYPO</name>
<gene>
    <name evidence="1" type="ORF">PT974_08020</name>
</gene>
<reference evidence="1 2" key="1">
    <citation type="submission" date="2024-01" db="EMBL/GenBank/DDBJ databases">
        <title>Complete genome of Cladobotryum mycophilum ATHUM6906.</title>
        <authorList>
            <person name="Christinaki A.C."/>
            <person name="Myridakis A.I."/>
            <person name="Kouvelis V.N."/>
        </authorList>
    </citation>
    <scope>NUCLEOTIDE SEQUENCE [LARGE SCALE GENOMIC DNA]</scope>
    <source>
        <strain evidence="1 2">ATHUM6906</strain>
    </source>
</reference>
<organism evidence="1 2">
    <name type="scientific">Cladobotryum mycophilum</name>
    <dbReference type="NCBI Taxonomy" id="491253"/>
    <lineage>
        <taxon>Eukaryota</taxon>
        <taxon>Fungi</taxon>
        <taxon>Dikarya</taxon>
        <taxon>Ascomycota</taxon>
        <taxon>Pezizomycotina</taxon>
        <taxon>Sordariomycetes</taxon>
        <taxon>Hypocreomycetidae</taxon>
        <taxon>Hypocreales</taxon>
        <taxon>Hypocreaceae</taxon>
        <taxon>Cladobotryum</taxon>
    </lineage>
</organism>
<dbReference type="EMBL" id="JAVFKD010000014">
    <property type="protein sequence ID" value="KAK5989760.1"/>
    <property type="molecule type" value="Genomic_DNA"/>
</dbReference>
<evidence type="ECO:0000313" key="2">
    <source>
        <dbReference type="Proteomes" id="UP001338125"/>
    </source>
</evidence>